<dbReference type="KEGG" id="taes:123154638"/>
<sequence length="406" mass="46227">MAPPPPPPISCSGMSASADRSPPWEEGRASVRIRFSSSPPSGTAAERLTDDLLVEILSRVPVKSLCRFKCVSSHWLSLIHHPDHRKKLPQTLAGFFYTTDDFERIPISAYHLANFSGRSCPPIDKSFSFLRNHRRVDLLDCCGGLLLCSCYTGEGDRYIVCNPAREEWVMLPETSNAGMRGTVSLGFDLAVSPHFRVFVLLAFMDHDGDFGRGLTRADIFSSETRRWVRKQKRWNENLYFLGPRHQSTVFLNGYMHFYACSITSSHCVVAVDMEGETWTTFRIPGHLRHGFLQLSQGCLHYSSFQKDEDEVVRLVVYVLGDYDNKEWMMKHSIETSHISGWIPIDHRCIAIHPECDLIFFTAGVATKIMCYNMNSRQVKLISSVEYDNPPYLLYVPLYAELQSLHT</sequence>
<dbReference type="NCBIfam" id="TIGR01640">
    <property type="entry name" value="F_box_assoc_1"/>
    <property type="match status" value="1"/>
</dbReference>
<dbReference type="GeneID" id="123154638"/>
<dbReference type="Pfam" id="PF00646">
    <property type="entry name" value="F-box"/>
    <property type="match status" value="1"/>
</dbReference>
<feature type="region of interest" description="Disordered" evidence="1">
    <location>
        <begin position="1"/>
        <end position="25"/>
    </location>
</feature>
<reference evidence="3" key="2">
    <citation type="submission" date="2018-10" db="UniProtKB">
        <authorList>
            <consortium name="EnsemblPlants"/>
        </authorList>
    </citation>
    <scope>IDENTIFICATION</scope>
</reference>
<evidence type="ECO:0000256" key="1">
    <source>
        <dbReference type="SAM" id="MobiDB-lite"/>
    </source>
</evidence>
<dbReference type="Gramene" id="TraesNOR7A03G04047830.1">
    <property type="protein sequence ID" value="TraesNOR7A03G04047830.1"/>
    <property type="gene ID" value="TraesNOR7A03G04047830"/>
</dbReference>
<dbReference type="SMR" id="A0A3B6RQW4"/>
<evidence type="ECO:0000313" key="3">
    <source>
        <dbReference type="EnsemblPlants" id="TraesCS7A02G480400.1"/>
    </source>
</evidence>
<dbReference type="PANTHER" id="PTHR35546:SF50">
    <property type="entry name" value="F-BOX DOMAIN-CONTAINING PROTEIN"/>
    <property type="match status" value="1"/>
</dbReference>
<name>A0A3B6RQW4_WHEAT</name>
<dbReference type="PANTHER" id="PTHR35546">
    <property type="entry name" value="F-BOX PROTEIN INTERACTION DOMAIN PROTEIN-RELATED"/>
    <property type="match status" value="1"/>
</dbReference>
<dbReference type="AlphaFoldDB" id="A0A3B6RQW4"/>
<reference evidence="3" key="1">
    <citation type="submission" date="2018-08" db="EMBL/GenBank/DDBJ databases">
        <authorList>
            <person name="Rossello M."/>
        </authorList>
    </citation>
    <scope>NUCLEOTIDE SEQUENCE [LARGE SCALE GENOMIC DNA]</scope>
    <source>
        <strain evidence="3">cv. Chinese Spring</strain>
    </source>
</reference>
<dbReference type="Gramene" id="TraesWEE_scaffold_046960_01G000100.1">
    <property type="protein sequence ID" value="TraesWEE_scaffold_046960_01G000100.1"/>
    <property type="gene ID" value="TraesWEE_scaffold_046960_01G000100"/>
</dbReference>
<dbReference type="InterPro" id="IPR017451">
    <property type="entry name" value="F-box-assoc_interact_dom"/>
</dbReference>
<dbReference type="STRING" id="4565.A0A3B6RQW4"/>
<dbReference type="InterPro" id="IPR055290">
    <property type="entry name" value="At3g26010-like"/>
</dbReference>
<dbReference type="InterPro" id="IPR013187">
    <property type="entry name" value="F-box-assoc_dom_typ3"/>
</dbReference>
<protein>
    <recommendedName>
        <fullName evidence="2">F-box domain-containing protein</fullName>
    </recommendedName>
</protein>
<organism evidence="3">
    <name type="scientific">Triticum aestivum</name>
    <name type="common">Wheat</name>
    <dbReference type="NCBI Taxonomy" id="4565"/>
    <lineage>
        <taxon>Eukaryota</taxon>
        <taxon>Viridiplantae</taxon>
        <taxon>Streptophyta</taxon>
        <taxon>Embryophyta</taxon>
        <taxon>Tracheophyta</taxon>
        <taxon>Spermatophyta</taxon>
        <taxon>Magnoliopsida</taxon>
        <taxon>Liliopsida</taxon>
        <taxon>Poales</taxon>
        <taxon>Poaceae</taxon>
        <taxon>BOP clade</taxon>
        <taxon>Pooideae</taxon>
        <taxon>Triticodae</taxon>
        <taxon>Triticeae</taxon>
        <taxon>Triticinae</taxon>
        <taxon>Triticum</taxon>
    </lineage>
</organism>
<dbReference type="EnsemblPlants" id="TraesCS7A02G480400.1">
    <property type="protein sequence ID" value="TraesCS7A02G480400.1"/>
    <property type="gene ID" value="TraesCS7A02G480400"/>
</dbReference>
<keyword evidence="4" id="KW-1185">Reference proteome</keyword>
<dbReference type="SUPFAM" id="SSF81383">
    <property type="entry name" value="F-box domain"/>
    <property type="match status" value="1"/>
</dbReference>
<dbReference type="Pfam" id="PF08268">
    <property type="entry name" value="FBA_3"/>
    <property type="match status" value="1"/>
</dbReference>
<dbReference type="OrthoDB" id="724345at2759"/>
<dbReference type="SMART" id="SM00256">
    <property type="entry name" value="FBOX"/>
    <property type="match status" value="1"/>
</dbReference>
<dbReference type="CDD" id="cd22157">
    <property type="entry name" value="F-box_AtFBW1-like"/>
    <property type="match status" value="1"/>
</dbReference>
<dbReference type="Gene3D" id="1.20.1280.50">
    <property type="match status" value="1"/>
</dbReference>
<accession>A0A3B6RQW4</accession>
<proteinExistence type="predicted"/>
<dbReference type="Gramene" id="TraesCS7A03G1162700.1">
    <property type="protein sequence ID" value="TraesCS7A03G1162700.1.CDS"/>
    <property type="gene ID" value="TraesCS7A03G1162700"/>
</dbReference>
<feature type="domain" description="F-box" evidence="2">
    <location>
        <begin position="48"/>
        <end position="88"/>
    </location>
</feature>
<dbReference type="Proteomes" id="UP000019116">
    <property type="component" value="Chromosome 7A"/>
</dbReference>
<dbReference type="Gramene" id="TraesCS7A02G480400.1">
    <property type="protein sequence ID" value="TraesCS7A02G480400.1"/>
    <property type="gene ID" value="TraesCS7A02G480400"/>
</dbReference>
<dbReference type="RefSeq" id="XP_044429257.1">
    <property type="nucleotide sequence ID" value="XM_044573322.1"/>
</dbReference>
<evidence type="ECO:0000313" key="4">
    <source>
        <dbReference type="Proteomes" id="UP000019116"/>
    </source>
</evidence>
<gene>
    <name evidence="3" type="primary">LOC123154638</name>
</gene>
<dbReference type="InterPro" id="IPR036047">
    <property type="entry name" value="F-box-like_dom_sf"/>
</dbReference>
<evidence type="ECO:0000259" key="2">
    <source>
        <dbReference type="SMART" id="SM00256"/>
    </source>
</evidence>
<dbReference type="InterPro" id="IPR001810">
    <property type="entry name" value="F-box_dom"/>
</dbReference>
<dbReference type="OMA" id="SHISGWI"/>